<proteinExistence type="predicted"/>
<feature type="signal peptide" evidence="2">
    <location>
        <begin position="1"/>
        <end position="23"/>
    </location>
</feature>
<dbReference type="OrthoDB" id="2546330at2759"/>
<evidence type="ECO:0000313" key="3">
    <source>
        <dbReference type="EMBL" id="GAC94430.1"/>
    </source>
</evidence>
<organism evidence="3 4">
    <name type="scientific">Pseudozyma hubeiensis (strain SY62)</name>
    <name type="common">Yeast</name>
    <dbReference type="NCBI Taxonomy" id="1305764"/>
    <lineage>
        <taxon>Eukaryota</taxon>
        <taxon>Fungi</taxon>
        <taxon>Dikarya</taxon>
        <taxon>Basidiomycota</taxon>
        <taxon>Ustilaginomycotina</taxon>
        <taxon>Ustilaginomycetes</taxon>
        <taxon>Ustilaginales</taxon>
        <taxon>Ustilaginaceae</taxon>
        <taxon>Pseudozyma</taxon>
    </lineage>
</organism>
<dbReference type="AlphaFoldDB" id="R9P8M6"/>
<dbReference type="HOGENOM" id="CLU_706222_0_0_1"/>
<dbReference type="RefSeq" id="XP_012188017.1">
    <property type="nucleotide sequence ID" value="XM_012332627.1"/>
</dbReference>
<keyword evidence="2" id="KW-0732">Signal</keyword>
<dbReference type="GeneID" id="24107296"/>
<name>R9P8M6_PSEHS</name>
<keyword evidence="4" id="KW-1185">Reference proteome</keyword>
<dbReference type="eggNOG" id="ENOG502RE29">
    <property type="taxonomic scope" value="Eukaryota"/>
</dbReference>
<gene>
    <name evidence="3" type="ORF">PHSY_002001</name>
</gene>
<feature type="chain" id="PRO_5004487629" evidence="2">
    <location>
        <begin position="24"/>
        <end position="391"/>
    </location>
</feature>
<accession>R9P8M6</accession>
<sequence length="391" mass="44629">MRLLATMWSLMLIMKLLDKGVCTTQGDNRSGFPEYRLFPAQVHSQPRTYAAVVSPPKVVPSQDNARNVYRVGAGQAQDSSLEENTSPPKVDPITRPEHGATLPSDEDFSDALTNQPRLAHLRPQTDSLFGPRMPPWSAIPESWNGHRYLQFKVHQFPMEDGRAYGPYKVGVGHYTFQNKPYPLDIKFFRASYQFGPLQPTSFERYDWTGMDLTDNSIFRPDPELLRRVQQRIGGSLRFHGWMPEPVDTVAGTAMQGEYLWPPSHPHPYRFELQMSQRSRKLFLGGALTELTRRPESWPTAWTMILPATEGEAERRVLMTNVPPEAYTDLSRSNRRSDFWLFHEAVLDGRNSNLPRMALLGGMFLPKGASNILQHEGFIRPAVNHLLRYHVA</sequence>
<protein>
    <submittedName>
        <fullName evidence="3">Uncharacterized protein</fullName>
    </submittedName>
</protein>
<evidence type="ECO:0000256" key="2">
    <source>
        <dbReference type="SAM" id="SignalP"/>
    </source>
</evidence>
<feature type="region of interest" description="Disordered" evidence="1">
    <location>
        <begin position="74"/>
        <end position="108"/>
    </location>
</feature>
<reference evidence="4" key="1">
    <citation type="journal article" date="2013" name="Genome Announc.">
        <title>Draft genome sequence of the basidiomycetous yeast-like fungus Pseudozyma hubeiensis SY62, which produces an abundant amount of the biosurfactant mannosylerythritol lipids.</title>
        <authorList>
            <person name="Konishi M."/>
            <person name="Hatada Y."/>
            <person name="Horiuchi J."/>
        </authorList>
    </citation>
    <scope>NUCLEOTIDE SEQUENCE [LARGE SCALE GENOMIC DNA]</scope>
    <source>
        <strain evidence="4">SY62</strain>
    </source>
</reference>
<dbReference type="Proteomes" id="UP000014071">
    <property type="component" value="Unassembled WGS sequence"/>
</dbReference>
<feature type="compositionally biased region" description="Polar residues" evidence="1">
    <location>
        <begin position="76"/>
        <end position="87"/>
    </location>
</feature>
<dbReference type="EMBL" id="DF238784">
    <property type="protein sequence ID" value="GAC94430.1"/>
    <property type="molecule type" value="Genomic_DNA"/>
</dbReference>
<evidence type="ECO:0000313" key="4">
    <source>
        <dbReference type="Proteomes" id="UP000014071"/>
    </source>
</evidence>
<evidence type="ECO:0000256" key="1">
    <source>
        <dbReference type="SAM" id="MobiDB-lite"/>
    </source>
</evidence>